<protein>
    <recommendedName>
        <fullName evidence="1">PPM-type phosphatase domain-containing protein</fullName>
    </recommendedName>
</protein>
<dbReference type="InterPro" id="IPR001932">
    <property type="entry name" value="PPM-type_phosphatase-like_dom"/>
</dbReference>
<reference evidence="2 3" key="1">
    <citation type="journal article" date="2018" name="Nat. Ecol. Evol.">
        <title>Shark genomes provide insights into elasmobranch evolution and the origin of vertebrates.</title>
        <authorList>
            <person name="Hara Y"/>
            <person name="Yamaguchi K"/>
            <person name="Onimaru K"/>
            <person name="Kadota M"/>
            <person name="Koyanagi M"/>
            <person name="Keeley SD"/>
            <person name="Tatsumi K"/>
            <person name="Tanaka K"/>
            <person name="Motone F"/>
            <person name="Kageyama Y"/>
            <person name="Nozu R"/>
            <person name="Adachi N"/>
            <person name="Nishimura O"/>
            <person name="Nakagawa R"/>
            <person name="Tanegashima C"/>
            <person name="Kiyatake I"/>
            <person name="Matsumoto R"/>
            <person name="Murakumo K"/>
            <person name="Nishida K"/>
            <person name="Terakita A"/>
            <person name="Kuratani S"/>
            <person name="Sato K"/>
            <person name="Hyodo S Kuraku.S."/>
        </authorList>
    </citation>
    <scope>NUCLEOTIDE SEQUENCE [LARGE SCALE GENOMIC DNA]</scope>
</reference>
<organism evidence="2 3">
    <name type="scientific">Scyliorhinus torazame</name>
    <name type="common">Cloudy catshark</name>
    <name type="synonym">Catulus torazame</name>
    <dbReference type="NCBI Taxonomy" id="75743"/>
    <lineage>
        <taxon>Eukaryota</taxon>
        <taxon>Metazoa</taxon>
        <taxon>Chordata</taxon>
        <taxon>Craniata</taxon>
        <taxon>Vertebrata</taxon>
        <taxon>Chondrichthyes</taxon>
        <taxon>Elasmobranchii</taxon>
        <taxon>Galeomorphii</taxon>
        <taxon>Galeoidea</taxon>
        <taxon>Carcharhiniformes</taxon>
        <taxon>Scyliorhinidae</taxon>
        <taxon>Scyliorhinus</taxon>
    </lineage>
</organism>
<dbReference type="OrthoDB" id="8898729at2759"/>
<dbReference type="PROSITE" id="PS51746">
    <property type="entry name" value="PPM_2"/>
    <property type="match status" value="1"/>
</dbReference>
<dbReference type="AlphaFoldDB" id="A0A401Q3M7"/>
<accession>A0A401Q3M7</accession>
<keyword evidence="3" id="KW-1185">Reference proteome</keyword>
<dbReference type="EMBL" id="BFAA01014827">
    <property type="protein sequence ID" value="GCB80027.1"/>
    <property type="molecule type" value="Genomic_DNA"/>
</dbReference>
<dbReference type="STRING" id="75743.A0A401Q3M7"/>
<dbReference type="SUPFAM" id="SSF81606">
    <property type="entry name" value="PP2C-like"/>
    <property type="match status" value="1"/>
</dbReference>
<dbReference type="InterPro" id="IPR036457">
    <property type="entry name" value="PPM-type-like_dom_sf"/>
</dbReference>
<proteinExistence type="predicted"/>
<feature type="non-terminal residue" evidence="2">
    <location>
        <position position="183"/>
    </location>
</feature>
<dbReference type="OMA" id="REDECYL"/>
<dbReference type="Proteomes" id="UP000288216">
    <property type="component" value="Unassembled WGS sequence"/>
</dbReference>
<name>A0A401Q3M7_SCYTO</name>
<dbReference type="Pfam" id="PF00481">
    <property type="entry name" value="PP2C"/>
    <property type="match status" value="1"/>
</dbReference>
<evidence type="ECO:0000313" key="3">
    <source>
        <dbReference type="Proteomes" id="UP000288216"/>
    </source>
</evidence>
<gene>
    <name evidence="2" type="ORF">scyTo_0019649</name>
</gene>
<comment type="caution">
    <text evidence="2">The sequence shown here is derived from an EMBL/GenBank/DDBJ whole genome shotgun (WGS) entry which is preliminary data.</text>
</comment>
<evidence type="ECO:0000313" key="2">
    <source>
        <dbReference type="EMBL" id="GCB80027.1"/>
    </source>
</evidence>
<feature type="domain" description="PPM-type phosphatase" evidence="1">
    <location>
        <begin position="37"/>
        <end position="183"/>
    </location>
</feature>
<feature type="non-terminal residue" evidence="2">
    <location>
        <position position="1"/>
    </location>
</feature>
<evidence type="ECO:0000259" key="1">
    <source>
        <dbReference type="PROSITE" id="PS51746"/>
    </source>
</evidence>
<sequence length="183" mass="20530">RLKEHPRAWSPILEQPSWTDDLTVCQLSGIGYGTNRVYQVDGTSSEGHTLEDGWLRFREDECYLYGVFNGYDGSRVSKFVTQRLTAELLLGQLTLSHGDADVRKVLLQAFDVVERSFFESIDDSLAVKANLMSQLPEGVPHSQLPQQYQKLLEKLNKVEQEIAGGTTAIVALILNSKLYIANL</sequence>
<dbReference type="Gene3D" id="3.60.40.10">
    <property type="entry name" value="PPM-type phosphatase domain"/>
    <property type="match status" value="1"/>
</dbReference>